<name>A0A392R4V8_9FABA</name>
<reference evidence="1 2" key="1">
    <citation type="journal article" date="2018" name="Front. Plant Sci.">
        <title>Red Clover (Trifolium pratense) and Zigzag Clover (T. medium) - A Picture of Genomic Similarities and Differences.</title>
        <authorList>
            <person name="Dluhosova J."/>
            <person name="Istvanek J."/>
            <person name="Nedelnik J."/>
            <person name="Repkova J."/>
        </authorList>
    </citation>
    <scope>NUCLEOTIDE SEQUENCE [LARGE SCALE GENOMIC DNA]</scope>
    <source>
        <strain evidence="2">cv. 10/8</strain>
        <tissue evidence="1">Leaf</tissue>
    </source>
</reference>
<comment type="caution">
    <text evidence="1">The sequence shown here is derived from an EMBL/GenBank/DDBJ whole genome shotgun (WGS) entry which is preliminary data.</text>
</comment>
<proteinExistence type="predicted"/>
<dbReference type="EMBL" id="LXQA010188679">
    <property type="protein sequence ID" value="MCI31638.1"/>
    <property type="molecule type" value="Genomic_DNA"/>
</dbReference>
<evidence type="ECO:0000313" key="1">
    <source>
        <dbReference type="EMBL" id="MCI31638.1"/>
    </source>
</evidence>
<evidence type="ECO:0000313" key="2">
    <source>
        <dbReference type="Proteomes" id="UP000265520"/>
    </source>
</evidence>
<dbReference type="Proteomes" id="UP000265520">
    <property type="component" value="Unassembled WGS sequence"/>
</dbReference>
<protein>
    <submittedName>
        <fullName evidence="1">TMV resistance protein N-like</fullName>
    </submittedName>
</protein>
<dbReference type="AlphaFoldDB" id="A0A392R4V8"/>
<sequence>NSKKGHNLDEKLAHNLDEKLATVLKGRAEEVKRLYDAGIEEFQKSIEIQDLMTATYSNE</sequence>
<keyword evidence="2" id="KW-1185">Reference proteome</keyword>
<feature type="non-terminal residue" evidence="1">
    <location>
        <position position="1"/>
    </location>
</feature>
<accession>A0A392R4V8</accession>
<organism evidence="1 2">
    <name type="scientific">Trifolium medium</name>
    <dbReference type="NCBI Taxonomy" id="97028"/>
    <lineage>
        <taxon>Eukaryota</taxon>
        <taxon>Viridiplantae</taxon>
        <taxon>Streptophyta</taxon>
        <taxon>Embryophyta</taxon>
        <taxon>Tracheophyta</taxon>
        <taxon>Spermatophyta</taxon>
        <taxon>Magnoliopsida</taxon>
        <taxon>eudicotyledons</taxon>
        <taxon>Gunneridae</taxon>
        <taxon>Pentapetalae</taxon>
        <taxon>rosids</taxon>
        <taxon>fabids</taxon>
        <taxon>Fabales</taxon>
        <taxon>Fabaceae</taxon>
        <taxon>Papilionoideae</taxon>
        <taxon>50 kb inversion clade</taxon>
        <taxon>NPAAA clade</taxon>
        <taxon>Hologalegina</taxon>
        <taxon>IRL clade</taxon>
        <taxon>Trifolieae</taxon>
        <taxon>Trifolium</taxon>
    </lineage>
</organism>